<name>A0A484NBD4_9ASTE</name>
<dbReference type="AlphaFoldDB" id="A0A484NBD4"/>
<evidence type="ECO:0000313" key="1">
    <source>
        <dbReference type="EMBL" id="VFQ98390.1"/>
    </source>
</evidence>
<sequence length="78" mass="9358">MENFTNLPCRNTHSPGSMVCINFFNCFHNLRVLKLERFERYINGFASYYKVSIGTLCHPIYQREVWRLHIKYRSDLAP</sequence>
<dbReference type="Proteomes" id="UP000595140">
    <property type="component" value="Unassembled WGS sequence"/>
</dbReference>
<organism evidence="1 2">
    <name type="scientific">Cuscuta campestris</name>
    <dbReference type="NCBI Taxonomy" id="132261"/>
    <lineage>
        <taxon>Eukaryota</taxon>
        <taxon>Viridiplantae</taxon>
        <taxon>Streptophyta</taxon>
        <taxon>Embryophyta</taxon>
        <taxon>Tracheophyta</taxon>
        <taxon>Spermatophyta</taxon>
        <taxon>Magnoliopsida</taxon>
        <taxon>eudicotyledons</taxon>
        <taxon>Gunneridae</taxon>
        <taxon>Pentapetalae</taxon>
        <taxon>asterids</taxon>
        <taxon>lamiids</taxon>
        <taxon>Solanales</taxon>
        <taxon>Convolvulaceae</taxon>
        <taxon>Cuscuteae</taxon>
        <taxon>Cuscuta</taxon>
        <taxon>Cuscuta subgen. Grammica</taxon>
        <taxon>Cuscuta sect. Cleistogrammica</taxon>
    </lineage>
</organism>
<keyword evidence="2" id="KW-1185">Reference proteome</keyword>
<gene>
    <name evidence="1" type="ORF">CCAM_LOCUS40166</name>
</gene>
<evidence type="ECO:0000313" key="2">
    <source>
        <dbReference type="Proteomes" id="UP000595140"/>
    </source>
</evidence>
<protein>
    <submittedName>
        <fullName evidence="1">Uncharacterized protein</fullName>
    </submittedName>
</protein>
<accession>A0A484NBD4</accession>
<reference evidence="1 2" key="1">
    <citation type="submission" date="2018-04" db="EMBL/GenBank/DDBJ databases">
        <authorList>
            <person name="Vogel A."/>
        </authorList>
    </citation>
    <scope>NUCLEOTIDE SEQUENCE [LARGE SCALE GENOMIC DNA]</scope>
</reference>
<proteinExistence type="predicted"/>
<dbReference type="EMBL" id="OOIL02006581">
    <property type="protein sequence ID" value="VFQ98390.1"/>
    <property type="molecule type" value="Genomic_DNA"/>
</dbReference>